<feature type="domain" description="RING-type" evidence="11">
    <location>
        <begin position="40"/>
        <end position="80"/>
    </location>
</feature>
<dbReference type="GO" id="GO:0005737">
    <property type="term" value="C:cytoplasm"/>
    <property type="evidence" value="ECO:0007669"/>
    <property type="project" value="UniProtKB-SubCell"/>
</dbReference>
<dbReference type="VEuPathDB" id="GiardiaDB:QR46_4863"/>
<dbReference type="AlphaFoldDB" id="A0A132NM75"/>
<dbReference type="Gene3D" id="3.30.40.10">
    <property type="entry name" value="Zinc/RING finger domain, C3HC4 (zinc finger)"/>
    <property type="match status" value="1"/>
</dbReference>
<dbReference type="PROSITE" id="PS50089">
    <property type="entry name" value="ZF_RING_2"/>
    <property type="match status" value="1"/>
</dbReference>
<comment type="caution">
    <text evidence="12">The sequence shown here is derived from an EMBL/GenBank/DDBJ whole genome shotgun (WGS) entry which is preliminary data.</text>
</comment>
<evidence type="ECO:0000256" key="5">
    <source>
        <dbReference type="ARBA" id="ARBA00022723"/>
    </source>
</evidence>
<evidence type="ECO:0000256" key="8">
    <source>
        <dbReference type="ARBA" id="ARBA00022833"/>
    </source>
</evidence>
<keyword evidence="8" id="KW-0862">Zinc</keyword>
<dbReference type="InterPro" id="IPR001841">
    <property type="entry name" value="Znf_RING"/>
</dbReference>
<evidence type="ECO:0000256" key="7">
    <source>
        <dbReference type="ARBA" id="ARBA00022786"/>
    </source>
</evidence>
<comment type="pathway">
    <text evidence="3">Protein modification; protein ubiquitination.</text>
</comment>
<organism evidence="12 13">
    <name type="scientific">Giardia duodenalis assemblage B</name>
    <dbReference type="NCBI Taxonomy" id="1394984"/>
    <lineage>
        <taxon>Eukaryota</taxon>
        <taxon>Metamonada</taxon>
        <taxon>Diplomonadida</taxon>
        <taxon>Hexamitidae</taxon>
        <taxon>Giardiinae</taxon>
        <taxon>Giardia</taxon>
    </lineage>
</organism>
<evidence type="ECO:0000256" key="4">
    <source>
        <dbReference type="ARBA" id="ARBA00022490"/>
    </source>
</evidence>
<dbReference type="GO" id="GO:0005634">
    <property type="term" value="C:nucleus"/>
    <property type="evidence" value="ECO:0007669"/>
    <property type="project" value="UniProtKB-SubCell"/>
</dbReference>
<dbReference type="Proteomes" id="UP000070089">
    <property type="component" value="Unassembled WGS sequence"/>
</dbReference>
<keyword evidence="6 10" id="KW-0863">Zinc-finger</keyword>
<dbReference type="PANTHER" id="PTHR11210">
    <property type="entry name" value="RING BOX"/>
    <property type="match status" value="1"/>
</dbReference>
<dbReference type="EMBL" id="JXTI01000261">
    <property type="protein sequence ID" value="KWX11183.1"/>
    <property type="molecule type" value="Genomic_DNA"/>
</dbReference>
<evidence type="ECO:0000256" key="9">
    <source>
        <dbReference type="ARBA" id="ARBA00023242"/>
    </source>
</evidence>
<evidence type="ECO:0000313" key="12">
    <source>
        <dbReference type="EMBL" id="KWX11183.1"/>
    </source>
</evidence>
<evidence type="ECO:0000313" key="13">
    <source>
        <dbReference type="Proteomes" id="UP000070089"/>
    </source>
</evidence>
<evidence type="ECO:0000256" key="6">
    <source>
        <dbReference type="ARBA" id="ARBA00022771"/>
    </source>
</evidence>
<comment type="subcellular location">
    <subcellularLocation>
        <location evidence="2">Cytoplasm</location>
    </subcellularLocation>
    <subcellularLocation>
        <location evidence="1">Nucleus</location>
    </subcellularLocation>
</comment>
<accession>A0A132NM75</accession>
<dbReference type="SUPFAM" id="SSF57850">
    <property type="entry name" value="RING/U-box"/>
    <property type="match status" value="1"/>
</dbReference>
<name>A0A132NM75_GIAIN</name>
<evidence type="ECO:0000259" key="11">
    <source>
        <dbReference type="PROSITE" id="PS50089"/>
    </source>
</evidence>
<evidence type="ECO:0000256" key="2">
    <source>
        <dbReference type="ARBA" id="ARBA00004496"/>
    </source>
</evidence>
<reference evidence="12 13" key="1">
    <citation type="journal article" date="2015" name="Mol. Biochem. Parasitol.">
        <title>Identification of polymorphic genes for use in assemblage B genotyping assays through comparative genomics of multiple assemblage B Giardia duodenalis isolates.</title>
        <authorList>
            <person name="Wielinga C."/>
            <person name="Thompson R.C."/>
            <person name="Monis P."/>
            <person name="Ryan U."/>
        </authorList>
    </citation>
    <scope>NUCLEOTIDE SEQUENCE [LARGE SCALE GENOMIC DNA]</scope>
    <source>
        <strain evidence="12 13">BAH15c1</strain>
    </source>
</reference>
<dbReference type="InterPro" id="IPR051031">
    <property type="entry name" value="RING-box_E3_Ubiquitin_Ligase"/>
</dbReference>
<proteinExistence type="predicted"/>
<keyword evidence="9" id="KW-0539">Nucleus</keyword>
<dbReference type="GO" id="GO:0008270">
    <property type="term" value="F:zinc ion binding"/>
    <property type="evidence" value="ECO:0007669"/>
    <property type="project" value="UniProtKB-KW"/>
</dbReference>
<evidence type="ECO:0000256" key="1">
    <source>
        <dbReference type="ARBA" id="ARBA00004123"/>
    </source>
</evidence>
<dbReference type="Pfam" id="PF12678">
    <property type="entry name" value="zf-rbx1"/>
    <property type="match status" value="1"/>
</dbReference>
<protein>
    <submittedName>
        <fullName evidence="12">HRT1-like protein</fullName>
    </submittedName>
</protein>
<evidence type="ECO:0000256" key="3">
    <source>
        <dbReference type="ARBA" id="ARBA00004906"/>
    </source>
</evidence>
<keyword evidence="4" id="KW-0963">Cytoplasm</keyword>
<dbReference type="InterPro" id="IPR013083">
    <property type="entry name" value="Znf_RING/FYVE/PHD"/>
</dbReference>
<dbReference type="InterPro" id="IPR024766">
    <property type="entry name" value="Znf_RING_H2"/>
</dbReference>
<keyword evidence="7" id="KW-0833">Ubl conjugation pathway</keyword>
<gene>
    <name evidence="12" type="ORF">QR46_4863</name>
</gene>
<dbReference type="OrthoDB" id="1681166at2759"/>
<evidence type="ECO:0000256" key="10">
    <source>
        <dbReference type="PROSITE-ProRule" id="PRU00175"/>
    </source>
</evidence>
<sequence length="89" mass="9970">MGDVEKPSITIKSWYAVVEWSYNADEVNCSICKSPLSELCPECSDLLSPVCKSVRGKCGHEYHIHCIQQWVDSNKTCPLCMAAWVTVDC</sequence>
<keyword evidence="5" id="KW-0479">Metal-binding</keyword>